<reference evidence="1" key="1">
    <citation type="submission" date="2021-06" db="EMBL/GenBank/DDBJ databases">
        <authorList>
            <person name="Hodson N. C."/>
            <person name="Mongue J. A."/>
            <person name="Jaron S. K."/>
        </authorList>
    </citation>
    <scope>NUCLEOTIDE SEQUENCE</scope>
</reference>
<proteinExistence type="predicted"/>
<name>A0A8J2KCT2_9HEXA</name>
<keyword evidence="2" id="KW-1185">Reference proteome</keyword>
<dbReference type="AlphaFoldDB" id="A0A8J2KCT2"/>
<comment type="caution">
    <text evidence="1">The sequence shown here is derived from an EMBL/GenBank/DDBJ whole genome shotgun (WGS) entry which is preliminary data.</text>
</comment>
<evidence type="ECO:0000313" key="1">
    <source>
        <dbReference type="EMBL" id="CAG7732586.1"/>
    </source>
</evidence>
<protein>
    <submittedName>
        <fullName evidence="1">Uncharacterized protein</fullName>
    </submittedName>
</protein>
<organism evidence="1 2">
    <name type="scientific">Allacma fusca</name>
    <dbReference type="NCBI Taxonomy" id="39272"/>
    <lineage>
        <taxon>Eukaryota</taxon>
        <taxon>Metazoa</taxon>
        <taxon>Ecdysozoa</taxon>
        <taxon>Arthropoda</taxon>
        <taxon>Hexapoda</taxon>
        <taxon>Collembola</taxon>
        <taxon>Symphypleona</taxon>
        <taxon>Sminthuridae</taxon>
        <taxon>Allacma</taxon>
    </lineage>
</organism>
<gene>
    <name evidence="1" type="ORF">AFUS01_LOCUS21095</name>
</gene>
<dbReference type="EMBL" id="CAJVCH010234432">
    <property type="protein sequence ID" value="CAG7732586.1"/>
    <property type="molecule type" value="Genomic_DNA"/>
</dbReference>
<dbReference type="Proteomes" id="UP000708208">
    <property type="component" value="Unassembled WGS sequence"/>
</dbReference>
<evidence type="ECO:0000313" key="2">
    <source>
        <dbReference type="Proteomes" id="UP000708208"/>
    </source>
</evidence>
<sequence>MPSPIKEESEEKFQILDFGTFPSRDVQKSRFLIFLIMRESHSPTFFKLKYQLCAVIECIREVTDKIRTDEMFLTLKPLHKKRLNVNEEISFFQKCWTTQEQSYFNLKTIGVNLKTTASHGTETFSVTPFQQLWVDQQMDHLTFSPQISQTEYIRPYEGIPRFEYKGTQTINLTKKHSSYKGQRDTGNSYTIVSHECSDYSRNDKESHGSPVLRKKLDWVFPGFLLRREKKEQNLQRLLRSN</sequence>
<accession>A0A8J2KCT2</accession>